<dbReference type="Pfam" id="PF02661">
    <property type="entry name" value="Fic"/>
    <property type="match status" value="1"/>
</dbReference>
<dbReference type="RefSeq" id="WP_096328973.1">
    <property type="nucleotide sequence ID" value="NZ_FOMX01000007.1"/>
</dbReference>
<protein>
    <submittedName>
        <fullName evidence="4">Fic/DOC family protein</fullName>
    </submittedName>
</protein>
<gene>
    <name evidence="4" type="ORF">SAMN02745121_02653</name>
</gene>
<dbReference type="InterPro" id="IPR036597">
    <property type="entry name" value="Fido-like_dom_sf"/>
</dbReference>
<evidence type="ECO:0000313" key="4">
    <source>
        <dbReference type="EMBL" id="SFE00882.1"/>
    </source>
</evidence>
<dbReference type="GO" id="GO:0005524">
    <property type="term" value="F:ATP binding"/>
    <property type="evidence" value="ECO:0007669"/>
    <property type="project" value="UniProtKB-KW"/>
</dbReference>
<evidence type="ECO:0000256" key="1">
    <source>
        <dbReference type="PIRSR" id="PIRSR640198-1"/>
    </source>
</evidence>
<keyword evidence="2" id="KW-0067">ATP-binding</keyword>
<feature type="binding site" evidence="2">
    <location>
        <begin position="329"/>
        <end position="336"/>
    </location>
    <ligand>
        <name>ATP</name>
        <dbReference type="ChEBI" id="CHEBI:30616"/>
    </ligand>
</feature>
<name>A0A1I1X0K9_9BACT</name>
<dbReference type="OrthoDB" id="9813719at2"/>
<accession>A0A1I1X0K9</accession>
<dbReference type="Proteomes" id="UP000199400">
    <property type="component" value="Unassembled WGS sequence"/>
</dbReference>
<organism evidence="4 5">
    <name type="scientific">Nannocystis exedens</name>
    <dbReference type="NCBI Taxonomy" id="54"/>
    <lineage>
        <taxon>Bacteria</taxon>
        <taxon>Pseudomonadati</taxon>
        <taxon>Myxococcota</taxon>
        <taxon>Polyangia</taxon>
        <taxon>Nannocystales</taxon>
        <taxon>Nannocystaceae</taxon>
        <taxon>Nannocystis</taxon>
    </lineage>
</organism>
<dbReference type="PANTHER" id="PTHR13504:SF38">
    <property type="entry name" value="FIDO DOMAIN-CONTAINING PROTEIN"/>
    <property type="match status" value="1"/>
</dbReference>
<feature type="active site" evidence="1">
    <location>
        <position position="325"/>
    </location>
</feature>
<dbReference type="EMBL" id="FOMX01000007">
    <property type="protein sequence ID" value="SFE00882.1"/>
    <property type="molecule type" value="Genomic_DNA"/>
</dbReference>
<dbReference type="AlphaFoldDB" id="A0A1I1X0K9"/>
<proteinExistence type="predicted"/>
<evidence type="ECO:0000256" key="2">
    <source>
        <dbReference type="PIRSR" id="PIRSR640198-2"/>
    </source>
</evidence>
<dbReference type="InterPro" id="IPR003812">
    <property type="entry name" value="Fido"/>
</dbReference>
<evidence type="ECO:0000313" key="5">
    <source>
        <dbReference type="Proteomes" id="UP000199400"/>
    </source>
</evidence>
<keyword evidence="2" id="KW-0547">Nucleotide-binding</keyword>
<dbReference type="STRING" id="54.SAMN02745121_02653"/>
<reference evidence="5" key="1">
    <citation type="submission" date="2016-10" db="EMBL/GenBank/DDBJ databases">
        <authorList>
            <person name="Varghese N."/>
            <person name="Submissions S."/>
        </authorList>
    </citation>
    <scope>NUCLEOTIDE SEQUENCE [LARGE SCALE GENOMIC DNA]</scope>
    <source>
        <strain evidence="5">ATCC 25963</strain>
    </source>
</reference>
<dbReference type="PANTHER" id="PTHR13504">
    <property type="entry name" value="FIDO DOMAIN-CONTAINING PROTEIN DDB_G0283145"/>
    <property type="match status" value="1"/>
</dbReference>
<evidence type="ECO:0000259" key="3">
    <source>
        <dbReference type="PROSITE" id="PS51459"/>
    </source>
</evidence>
<sequence length="506" mass="57789">MAGPAGYAWLIARYRLKCADPYHLSEIAAGARSVTYDGPRRVYERFPPDYDPGDGAVDHLVFALKYDGVDLGVLARVFAAFDPNELRTALIATPNGKYLRRLWFFYEWLTERRLELDDLHQAVAYVDALDPDEQFTGSPTNVPRQRVRNNLLGSRAWCPQVRKTQRLVELAALPLSSQIEHSLASHDPDLLRRAVSYLYTKETRKSFELEGERVDSDREARFVDLLQRGPRTGVLDKQLLIELQNVIVVEAYRESDYRSDQTYIGSNAILWQHKIHYVCPRPEDVPAMMEGLLGLAERWTSSRSADGIDPVVAAAVIAFSFVYIHPFDDGNGRIHRYLIHFMLHCLRFCPDDLVLPVSAAILRDKAGYDMVLEEISRPLLRIVRYTLDDLGVMTATDNDASLYAYLDLTPHAEALYGWVQETIRRDLVEEIDILKKVDEARRRMSRIIDMPDRKRELFLRICIDNNLVLSRAKRKLFAELSDEQVARLQSAVAAAFRGDSSEEGAE</sequence>
<keyword evidence="5" id="KW-1185">Reference proteome</keyword>
<dbReference type="SUPFAM" id="SSF140931">
    <property type="entry name" value="Fic-like"/>
    <property type="match status" value="1"/>
</dbReference>
<dbReference type="InterPro" id="IPR040198">
    <property type="entry name" value="Fido_containing"/>
</dbReference>
<feature type="domain" description="Fido" evidence="3">
    <location>
        <begin position="235"/>
        <end position="388"/>
    </location>
</feature>
<dbReference type="Gene3D" id="1.10.3290.10">
    <property type="entry name" value="Fido-like domain"/>
    <property type="match status" value="1"/>
</dbReference>
<dbReference type="PROSITE" id="PS51459">
    <property type="entry name" value="FIDO"/>
    <property type="match status" value="1"/>
</dbReference>